<keyword evidence="3" id="KW-1185">Reference proteome</keyword>
<accession>W5TEF3</accession>
<dbReference type="InterPro" id="IPR050662">
    <property type="entry name" value="Sec-metab_biosynth-thioest"/>
</dbReference>
<dbReference type="eggNOG" id="COG0491">
    <property type="taxonomic scope" value="Bacteria"/>
</dbReference>
<dbReference type="InterPro" id="IPR036388">
    <property type="entry name" value="WH-like_DNA-bd_sf"/>
</dbReference>
<name>W5TEF3_9NOCA</name>
<reference evidence="2 3" key="1">
    <citation type="journal article" date="2014" name="Appl. Environ. Microbiol.">
        <title>Insights into the Microbial Degradation of Rubber and Gutta-Percha by Analysis of the Complete Genome of Nocardia nova SH22a.</title>
        <authorList>
            <person name="Luo Q."/>
            <person name="Hiessl S."/>
            <person name="Poehlein A."/>
            <person name="Daniel R."/>
            <person name="Steinbuchel A."/>
        </authorList>
    </citation>
    <scope>NUCLEOTIDE SEQUENCE [LARGE SCALE GENOMIC DNA]</scope>
    <source>
        <strain evidence="2">SH22a</strain>
    </source>
</reference>
<dbReference type="SMART" id="SM00849">
    <property type="entry name" value="Lactamase_B"/>
    <property type="match status" value="1"/>
</dbReference>
<dbReference type="RefSeq" id="WP_025349008.1">
    <property type="nucleotide sequence ID" value="NZ_CP006850.1"/>
</dbReference>
<dbReference type="InterPro" id="IPR001279">
    <property type="entry name" value="Metallo-B-lactamas"/>
</dbReference>
<evidence type="ECO:0000313" key="2">
    <source>
        <dbReference type="EMBL" id="AHH17539.1"/>
    </source>
</evidence>
<dbReference type="OrthoDB" id="2971563at2"/>
<dbReference type="HOGENOM" id="CLU_048478_0_0_11"/>
<protein>
    <recommendedName>
        <fullName evidence="1">Metallo-beta-lactamase domain-containing protein</fullName>
    </recommendedName>
</protein>
<sequence length="352" mass="38379">MTETLSQQWSDEGVYPVSEGVHRVPLPLPMDALTAVNVYIVETEAGLTVIDGGWNLPASRAMFERALAKIGRTTRDITQFLVTHAHRDHYTQAAALAAELGCTLRLGAGESQSLALLRADPTGGDVHIRALESAGARQLIPGWRQWLKEQPTESETWPDPTAWLADDEFIATGDRRLRAIATPGHTMGHFVFADEQAGLLYAGDHVLPRITPSVAFESACSDLPLRNFLDSLAKVRRMPDMVLLGAHGPIAPSSHARIDELILHHDHRFELCVRAVGAGAATAYEVADNMPWTRRNRRLAELEPCNAALAVVETHQHLDLLAASGRLHRQDRDGVVHWSPAAETAALPTSAG</sequence>
<dbReference type="Gene3D" id="1.10.10.10">
    <property type="entry name" value="Winged helix-like DNA-binding domain superfamily/Winged helix DNA-binding domain"/>
    <property type="match status" value="1"/>
</dbReference>
<dbReference type="KEGG" id="nno:NONO_c27470"/>
<dbReference type="PANTHER" id="PTHR23131:SF4">
    <property type="entry name" value="METALLO-BETA-LACTAMASE SUPERFAMILY POTEIN"/>
    <property type="match status" value="1"/>
</dbReference>
<dbReference type="Pfam" id="PF00753">
    <property type="entry name" value="Lactamase_B"/>
    <property type="match status" value="1"/>
</dbReference>
<evidence type="ECO:0000313" key="3">
    <source>
        <dbReference type="Proteomes" id="UP000019150"/>
    </source>
</evidence>
<dbReference type="SUPFAM" id="SSF56281">
    <property type="entry name" value="Metallo-hydrolase/oxidoreductase"/>
    <property type="match status" value="1"/>
</dbReference>
<dbReference type="PATRIC" id="fig|1415166.3.peg.2816"/>
<proteinExistence type="predicted"/>
<dbReference type="Gene3D" id="3.60.15.10">
    <property type="entry name" value="Ribonuclease Z/Hydroxyacylglutathione hydrolase-like"/>
    <property type="match status" value="1"/>
</dbReference>
<dbReference type="Proteomes" id="UP000019150">
    <property type="component" value="Chromosome"/>
</dbReference>
<dbReference type="STRING" id="1415166.NONO_c27470"/>
<dbReference type="EMBL" id="CP006850">
    <property type="protein sequence ID" value="AHH17539.1"/>
    <property type="molecule type" value="Genomic_DNA"/>
</dbReference>
<dbReference type="PANTHER" id="PTHR23131">
    <property type="entry name" value="ENDORIBONUCLEASE LACTB2"/>
    <property type="match status" value="1"/>
</dbReference>
<dbReference type="AlphaFoldDB" id="W5TEF3"/>
<organism evidence="2 3">
    <name type="scientific">Nocardia nova SH22a</name>
    <dbReference type="NCBI Taxonomy" id="1415166"/>
    <lineage>
        <taxon>Bacteria</taxon>
        <taxon>Bacillati</taxon>
        <taxon>Actinomycetota</taxon>
        <taxon>Actinomycetes</taxon>
        <taxon>Mycobacteriales</taxon>
        <taxon>Nocardiaceae</taxon>
        <taxon>Nocardia</taxon>
    </lineage>
</organism>
<feature type="domain" description="Metallo-beta-lactamase" evidence="1">
    <location>
        <begin position="35"/>
        <end position="247"/>
    </location>
</feature>
<gene>
    <name evidence="2" type="ORF">NONO_c27470</name>
</gene>
<evidence type="ECO:0000259" key="1">
    <source>
        <dbReference type="SMART" id="SM00849"/>
    </source>
</evidence>
<dbReference type="InterPro" id="IPR036866">
    <property type="entry name" value="RibonucZ/Hydroxyglut_hydro"/>
</dbReference>